<dbReference type="GO" id="GO:0008270">
    <property type="term" value="F:zinc ion binding"/>
    <property type="evidence" value="ECO:0007669"/>
    <property type="project" value="UniProtKB-KW"/>
</dbReference>
<dbReference type="InterPro" id="IPR036236">
    <property type="entry name" value="Znf_C2H2_sf"/>
</dbReference>
<organism evidence="9 10">
    <name type="scientific">Mesorhabditis belari</name>
    <dbReference type="NCBI Taxonomy" id="2138241"/>
    <lineage>
        <taxon>Eukaryota</taxon>
        <taxon>Metazoa</taxon>
        <taxon>Ecdysozoa</taxon>
        <taxon>Nematoda</taxon>
        <taxon>Chromadorea</taxon>
        <taxon>Rhabditida</taxon>
        <taxon>Rhabditina</taxon>
        <taxon>Rhabditomorpha</taxon>
        <taxon>Rhabditoidea</taxon>
        <taxon>Rhabditidae</taxon>
        <taxon>Mesorhabditinae</taxon>
        <taxon>Mesorhabditis</taxon>
    </lineage>
</organism>
<keyword evidence="4" id="KW-0862">Zinc</keyword>
<evidence type="ECO:0000313" key="10">
    <source>
        <dbReference type="WBParaSite" id="MBELARI_LOCUS13604"/>
    </source>
</evidence>
<dbReference type="SMART" id="SM00355">
    <property type="entry name" value="ZnF_C2H2"/>
    <property type="match status" value="7"/>
</dbReference>
<evidence type="ECO:0000256" key="2">
    <source>
        <dbReference type="ARBA" id="ARBA00022737"/>
    </source>
</evidence>
<dbReference type="SUPFAM" id="SSF57667">
    <property type="entry name" value="beta-beta-alpha zinc fingers"/>
    <property type="match status" value="2"/>
</dbReference>
<keyword evidence="2" id="KW-0677">Repeat</keyword>
<feature type="region of interest" description="Disordered" evidence="7">
    <location>
        <begin position="96"/>
        <end position="115"/>
    </location>
</feature>
<evidence type="ECO:0000259" key="8">
    <source>
        <dbReference type="PROSITE" id="PS50157"/>
    </source>
</evidence>
<evidence type="ECO:0000256" key="7">
    <source>
        <dbReference type="SAM" id="MobiDB-lite"/>
    </source>
</evidence>
<dbReference type="WBParaSite" id="MBELARI_LOCUS13604">
    <property type="protein sequence ID" value="MBELARI_LOCUS13604"/>
    <property type="gene ID" value="MBELARI_LOCUS13604"/>
</dbReference>
<protein>
    <submittedName>
        <fullName evidence="10">C2H2-type domain-containing protein</fullName>
    </submittedName>
</protein>
<accession>A0AAF3J3B9</accession>
<proteinExistence type="predicted"/>
<feature type="domain" description="C2H2-type" evidence="8">
    <location>
        <begin position="514"/>
        <end position="538"/>
    </location>
</feature>
<keyword evidence="1" id="KW-0479">Metal-binding</keyword>
<name>A0AAF3J3B9_9BILA</name>
<dbReference type="InterPro" id="IPR013087">
    <property type="entry name" value="Znf_C2H2_type"/>
</dbReference>
<dbReference type="PANTHER" id="PTHR24379">
    <property type="entry name" value="KRAB AND ZINC FINGER DOMAIN-CONTAINING"/>
    <property type="match status" value="1"/>
</dbReference>
<evidence type="ECO:0000256" key="5">
    <source>
        <dbReference type="PROSITE-ProRule" id="PRU00042"/>
    </source>
</evidence>
<feature type="compositionally biased region" description="Polar residues" evidence="7">
    <location>
        <begin position="96"/>
        <end position="114"/>
    </location>
</feature>
<keyword evidence="9" id="KW-1185">Reference proteome</keyword>
<dbReference type="Proteomes" id="UP000887575">
    <property type="component" value="Unassembled WGS sequence"/>
</dbReference>
<dbReference type="Gene3D" id="3.30.160.60">
    <property type="entry name" value="Classic Zinc Finger"/>
    <property type="match status" value="2"/>
</dbReference>
<dbReference type="PROSITE" id="PS50157">
    <property type="entry name" value="ZINC_FINGER_C2H2_2"/>
    <property type="match status" value="3"/>
</dbReference>
<dbReference type="AlphaFoldDB" id="A0AAF3J3B9"/>
<keyword evidence="6" id="KW-0175">Coiled coil</keyword>
<keyword evidence="3 5" id="KW-0863">Zinc-finger</keyword>
<evidence type="ECO:0000256" key="6">
    <source>
        <dbReference type="SAM" id="Coils"/>
    </source>
</evidence>
<evidence type="ECO:0000256" key="4">
    <source>
        <dbReference type="ARBA" id="ARBA00022833"/>
    </source>
</evidence>
<dbReference type="Pfam" id="PF00096">
    <property type="entry name" value="zf-C2H2"/>
    <property type="match status" value="1"/>
</dbReference>
<dbReference type="PROSITE" id="PS00028">
    <property type="entry name" value="ZINC_FINGER_C2H2_1"/>
    <property type="match status" value="4"/>
</dbReference>
<evidence type="ECO:0000313" key="9">
    <source>
        <dbReference type="Proteomes" id="UP000887575"/>
    </source>
</evidence>
<feature type="domain" description="C2H2-type" evidence="8">
    <location>
        <begin position="399"/>
        <end position="427"/>
    </location>
</feature>
<evidence type="ECO:0000256" key="1">
    <source>
        <dbReference type="ARBA" id="ARBA00022723"/>
    </source>
</evidence>
<feature type="coiled-coil region" evidence="6">
    <location>
        <begin position="156"/>
        <end position="190"/>
    </location>
</feature>
<evidence type="ECO:0000256" key="3">
    <source>
        <dbReference type="ARBA" id="ARBA00022771"/>
    </source>
</evidence>
<feature type="domain" description="C2H2-type" evidence="8">
    <location>
        <begin position="485"/>
        <end position="513"/>
    </location>
</feature>
<sequence>MWAMAKNVADSNNAMENVHHSLLNEGAPSLVNREILQHVCSSLDKQEDATGAMNETLLDESFVNSTHKIVKEERCDGSSLHEDEGFLEEEEIEVEFQSSQQTDQHQDLISTRPSDSGMFELENEAEKENFNTENEPKELPKVNFIEPIESRHTYAYEFGNMKRKGFEEKIEELENEVEEIRERKIIRKINEQTAQFGVGGLLSALRSEDSLDTKDIMDTMEIETVYPEIMAPQWAAPLESLVKREMYERQILEKTWLHDQLLDIPAPPPHPTTVKDVQRLVRSKMPRCKFCKTRFCENILVDFHIKEQHPDEYPLIELEQEQEAHEMRSNEREQNRIEELVYGGFIPPEEDYLAENAEYDVEEIPLPGEETLTGKAPRFVDRWGTMLPKVRKYWKKVSPQCPFCDKRFRNELSLKKHFRKAHSLATKPVQCLRCFKILESKENLGDHVCDLTFLCFECTPIRNLCSAIRLASHRAKFHRGANSGFKCFECQMKFLTPRKLRKHRKMTHVFTKVFQCHFCDEHFISETAVTTHERIHTGIIKFECTICDFRCNRYLEMENHKRDEHGYLCSICQLCFGDWSEMKAHTLHDHEGYLTSDADATYIESPRVWVMFKGE</sequence>
<reference evidence="10" key="1">
    <citation type="submission" date="2024-02" db="UniProtKB">
        <authorList>
            <consortium name="WormBaseParasite"/>
        </authorList>
    </citation>
    <scope>IDENTIFICATION</scope>
</reference>
<dbReference type="PANTHER" id="PTHR24379:SF121">
    <property type="entry name" value="C2H2-TYPE DOMAIN-CONTAINING PROTEIN"/>
    <property type="match status" value="1"/>
</dbReference>